<dbReference type="AlphaFoldDB" id="A0A3A9Z0Z9"/>
<reference evidence="1 2" key="1">
    <citation type="journal article" date="2014" name="Int. J. Syst. Evol. Microbiol.">
        <title>Streptomyces hoynatensis sp. nov., isolated from deep marine sediment.</title>
        <authorList>
            <person name="Veyisoglu A."/>
            <person name="Sahin N."/>
        </authorList>
    </citation>
    <scope>NUCLEOTIDE SEQUENCE [LARGE SCALE GENOMIC DNA]</scope>
    <source>
        <strain evidence="1 2">KCTC 29097</strain>
    </source>
</reference>
<gene>
    <name evidence="1" type="ORF">D7294_14095</name>
</gene>
<evidence type="ECO:0000313" key="2">
    <source>
        <dbReference type="Proteomes" id="UP000272474"/>
    </source>
</evidence>
<organism evidence="1 2">
    <name type="scientific">Streptomyces hoynatensis</name>
    <dbReference type="NCBI Taxonomy" id="1141874"/>
    <lineage>
        <taxon>Bacteria</taxon>
        <taxon>Bacillati</taxon>
        <taxon>Actinomycetota</taxon>
        <taxon>Actinomycetes</taxon>
        <taxon>Kitasatosporales</taxon>
        <taxon>Streptomycetaceae</taxon>
        <taxon>Streptomyces</taxon>
    </lineage>
</organism>
<name>A0A3A9Z0Z9_9ACTN</name>
<sequence>MLVDGSLMCPLTPVPLVDATQGAEDKAIRVRSPELREAIAGRGPFHLKLKQGADHRGTIRLQCPGHGDSRSVNCPRRNRLVPRQAGTPGAPRTVIDLGNTRKRASDPAARPTVILPEEEWTDPPPKKELPEVCGEHAIRVPADADGNLHVAKYRQDVHYLSPVWDATHKPIRSHNEGINGRFKSGELDIGNPKIRLARGQVAHTLLVAIMITIGNLAILETWLYERTGVHLTEADYEAVSAPGPLDLLPAAAVGGERSPSAGER</sequence>
<comment type="caution">
    <text evidence="1">The sequence shown here is derived from an EMBL/GenBank/DDBJ whole genome shotgun (WGS) entry which is preliminary data.</text>
</comment>
<accession>A0A3A9Z0Z9</accession>
<evidence type="ECO:0008006" key="3">
    <source>
        <dbReference type="Google" id="ProtNLM"/>
    </source>
</evidence>
<dbReference type="OrthoDB" id="3837969at2"/>
<keyword evidence="2" id="KW-1185">Reference proteome</keyword>
<dbReference type="EMBL" id="RBAL01000007">
    <property type="protein sequence ID" value="RKN41624.1"/>
    <property type="molecule type" value="Genomic_DNA"/>
</dbReference>
<proteinExistence type="predicted"/>
<dbReference type="RefSeq" id="WP_120679447.1">
    <property type="nucleotide sequence ID" value="NZ_RBAL01000007.1"/>
</dbReference>
<protein>
    <recommendedName>
        <fullName evidence="3">Transposase DDE domain-containing protein</fullName>
    </recommendedName>
</protein>
<dbReference type="Proteomes" id="UP000272474">
    <property type="component" value="Unassembled WGS sequence"/>
</dbReference>
<evidence type="ECO:0000313" key="1">
    <source>
        <dbReference type="EMBL" id="RKN41624.1"/>
    </source>
</evidence>